<dbReference type="GO" id="GO:0019752">
    <property type="term" value="P:carboxylic acid metabolic process"/>
    <property type="evidence" value="ECO:0007669"/>
    <property type="project" value="UniProtKB-ARBA"/>
</dbReference>
<organism evidence="4 5">
    <name type="scientific">Halalkalicoccus jeotgali (strain DSM 18796 / CECT 7217 / JCM 14584 / KCTC 4019 / B3)</name>
    <dbReference type="NCBI Taxonomy" id="795797"/>
    <lineage>
        <taxon>Archaea</taxon>
        <taxon>Methanobacteriati</taxon>
        <taxon>Methanobacteriota</taxon>
        <taxon>Stenosarchaea group</taxon>
        <taxon>Halobacteria</taxon>
        <taxon>Halobacteriales</taxon>
        <taxon>Halococcaceae</taxon>
        <taxon>Halalkalicoccus</taxon>
    </lineage>
</organism>
<protein>
    <submittedName>
        <fullName evidence="4">5-carboxymethyl-2-hydroxymuconateDelta-isomerase</fullName>
    </submittedName>
</protein>
<sequence length="308" mass="33875">MVGHEYQWRTRGETMRLGQFESAASTAPWAGVESEGDVVRLDEAADAAGVSLPADLRRILSEWEWSEKVDLALAHALETGTGLYDRAKLTQREPITDPQKVICVGLNYADHADEGGFDAPDEPVLFSKFPQSIVGPDEPVEWDPELTSEVDYEAELVAVIGERARNVDESEALEYVAGYTVGNDVSARDLQMADEQWVRGKSLDTFAPLGPDLVTPDEIDDIDALDIWAEVNGERLQDANTRHLIFDIADLVAFCSRAFTLEPGDLIYTGTPDGVGYFREPQVLLEDGDTMTIGIEGIGELTNTCRHT</sequence>
<dbReference type="EMBL" id="CP002062">
    <property type="protein sequence ID" value="ADJ14389.1"/>
    <property type="molecule type" value="Genomic_DNA"/>
</dbReference>
<dbReference type="Pfam" id="PF01557">
    <property type="entry name" value="FAA_hydrolase"/>
    <property type="match status" value="1"/>
</dbReference>
<dbReference type="eggNOG" id="arCOG00235">
    <property type="taxonomic scope" value="Archaea"/>
</dbReference>
<evidence type="ECO:0000256" key="1">
    <source>
        <dbReference type="ARBA" id="ARBA00010211"/>
    </source>
</evidence>
<name>D8J9H7_HALJB</name>
<evidence type="ECO:0000256" key="2">
    <source>
        <dbReference type="ARBA" id="ARBA00022723"/>
    </source>
</evidence>
<dbReference type="HOGENOM" id="CLU_028458_3_1_2"/>
<dbReference type="KEGG" id="hje:HacjB3_04990"/>
<dbReference type="InterPro" id="IPR051121">
    <property type="entry name" value="FAH"/>
</dbReference>
<dbReference type="FunFam" id="3.90.850.10:FF:000002">
    <property type="entry name" value="2-hydroxyhepta-2,4-diene-1,7-dioate isomerase"/>
    <property type="match status" value="1"/>
</dbReference>
<accession>D8J9H7</accession>
<evidence type="ECO:0000313" key="4">
    <source>
        <dbReference type="EMBL" id="ADJ14389.1"/>
    </source>
</evidence>
<evidence type="ECO:0000259" key="3">
    <source>
        <dbReference type="Pfam" id="PF01557"/>
    </source>
</evidence>
<evidence type="ECO:0000313" key="5">
    <source>
        <dbReference type="Proteomes" id="UP000000390"/>
    </source>
</evidence>
<dbReference type="STRING" id="795797.HacjB3_04990"/>
<dbReference type="SUPFAM" id="SSF56529">
    <property type="entry name" value="FAH"/>
    <property type="match status" value="1"/>
</dbReference>
<feature type="domain" description="Fumarylacetoacetase-like C-terminal" evidence="3">
    <location>
        <begin position="100"/>
        <end position="304"/>
    </location>
</feature>
<gene>
    <name evidence="4" type="ordered locus">HacjB3_04990</name>
</gene>
<comment type="similarity">
    <text evidence="1">Belongs to the FAH family.</text>
</comment>
<dbReference type="PATRIC" id="fig|795797.18.peg.1004"/>
<dbReference type="PANTHER" id="PTHR42796">
    <property type="entry name" value="FUMARYLACETOACETATE HYDROLASE DOMAIN-CONTAINING PROTEIN 2A-RELATED"/>
    <property type="match status" value="1"/>
</dbReference>
<dbReference type="AlphaFoldDB" id="D8J9H7"/>
<dbReference type="GO" id="GO:0046872">
    <property type="term" value="F:metal ion binding"/>
    <property type="evidence" value="ECO:0007669"/>
    <property type="project" value="UniProtKB-KW"/>
</dbReference>
<dbReference type="PANTHER" id="PTHR42796:SF4">
    <property type="entry name" value="FUMARYLACETOACETATE HYDROLASE DOMAIN-CONTAINING PROTEIN 2A"/>
    <property type="match status" value="1"/>
</dbReference>
<dbReference type="InterPro" id="IPR011234">
    <property type="entry name" value="Fumarylacetoacetase-like_C"/>
</dbReference>
<proteinExistence type="inferred from homology"/>
<dbReference type="GO" id="GO:0016853">
    <property type="term" value="F:isomerase activity"/>
    <property type="evidence" value="ECO:0007669"/>
    <property type="project" value="UniProtKB-ARBA"/>
</dbReference>
<dbReference type="Proteomes" id="UP000000390">
    <property type="component" value="Chromosome"/>
</dbReference>
<keyword evidence="2" id="KW-0479">Metal-binding</keyword>
<dbReference type="Gene3D" id="3.90.850.10">
    <property type="entry name" value="Fumarylacetoacetase-like, C-terminal domain"/>
    <property type="match status" value="1"/>
</dbReference>
<dbReference type="InterPro" id="IPR036663">
    <property type="entry name" value="Fumarylacetoacetase_C_sf"/>
</dbReference>
<reference evidence="4 5" key="1">
    <citation type="journal article" date="2010" name="J. Bacteriol.">
        <title>Complete genome sequence of Halalkalicoccus jeotgali B3(T), an extremely halophilic archaeon.</title>
        <authorList>
            <person name="Roh S.W."/>
            <person name="Nam Y.D."/>
            <person name="Nam S.H."/>
            <person name="Choi S.H."/>
            <person name="Park H.S."/>
            <person name="Bae J.W."/>
        </authorList>
    </citation>
    <scope>NUCLEOTIDE SEQUENCE [LARGE SCALE GENOMIC DNA]</scope>
    <source>
        <strain evidence="5">DSM 18796 / CECT 7217 / JCM 14584 / KCTC 4019 / B3</strain>
    </source>
</reference>